<evidence type="ECO:0000313" key="5">
    <source>
        <dbReference type="EMBL" id="PLB43777.1"/>
    </source>
</evidence>
<dbReference type="Pfam" id="PF05368">
    <property type="entry name" value="NmrA"/>
    <property type="match status" value="1"/>
</dbReference>
<dbReference type="Proteomes" id="UP000234275">
    <property type="component" value="Unassembled WGS sequence"/>
</dbReference>
<dbReference type="GeneID" id="36555680"/>
<reference evidence="5 6" key="1">
    <citation type="submission" date="2016-12" db="EMBL/GenBank/DDBJ databases">
        <title>The genomes of Aspergillus section Nigri reveals drivers in fungal speciation.</title>
        <authorList>
            <consortium name="DOE Joint Genome Institute"/>
            <person name="Vesth T.C."/>
            <person name="Nybo J."/>
            <person name="Theobald S."/>
            <person name="Brandl J."/>
            <person name="Frisvad J.C."/>
            <person name="Nielsen K.F."/>
            <person name="Lyhne E.K."/>
            <person name="Kogle M.E."/>
            <person name="Kuo A."/>
            <person name="Riley R."/>
            <person name="Clum A."/>
            <person name="Nolan M."/>
            <person name="Lipzen A."/>
            <person name="Salamov A."/>
            <person name="Henrissat B."/>
            <person name="Wiebenga A."/>
            <person name="De Vries R.P."/>
            <person name="Grigoriev I.V."/>
            <person name="Mortensen U.H."/>
            <person name="Andersen M.R."/>
            <person name="Baker S.E."/>
        </authorList>
    </citation>
    <scope>NUCLEOTIDE SEQUENCE [LARGE SCALE GENOMIC DNA]</scope>
    <source>
        <strain evidence="5 6">IBT 23096</strain>
    </source>
</reference>
<protein>
    <submittedName>
        <fullName evidence="5">NAD(P)-binding protein</fullName>
    </submittedName>
</protein>
<keyword evidence="2" id="KW-0521">NADP</keyword>
<organism evidence="5 6">
    <name type="scientific">Aspergillus steynii IBT 23096</name>
    <dbReference type="NCBI Taxonomy" id="1392250"/>
    <lineage>
        <taxon>Eukaryota</taxon>
        <taxon>Fungi</taxon>
        <taxon>Dikarya</taxon>
        <taxon>Ascomycota</taxon>
        <taxon>Pezizomycotina</taxon>
        <taxon>Eurotiomycetes</taxon>
        <taxon>Eurotiomycetidae</taxon>
        <taxon>Eurotiales</taxon>
        <taxon>Aspergillaceae</taxon>
        <taxon>Aspergillus</taxon>
        <taxon>Aspergillus subgen. Circumdati</taxon>
    </lineage>
</organism>
<evidence type="ECO:0000256" key="3">
    <source>
        <dbReference type="ARBA" id="ARBA00023002"/>
    </source>
</evidence>
<evidence type="ECO:0000256" key="1">
    <source>
        <dbReference type="ARBA" id="ARBA00006328"/>
    </source>
</evidence>
<dbReference type="InterPro" id="IPR008030">
    <property type="entry name" value="NmrA-like"/>
</dbReference>
<accession>A0A2I2FT74</accession>
<dbReference type="PANTHER" id="PTHR42748">
    <property type="entry name" value="NITROGEN METABOLITE REPRESSION PROTEIN NMRA FAMILY MEMBER"/>
    <property type="match status" value="1"/>
</dbReference>
<dbReference type="RefSeq" id="XP_024699079.1">
    <property type="nucleotide sequence ID" value="XM_024847981.1"/>
</dbReference>
<dbReference type="Gene3D" id="3.40.50.720">
    <property type="entry name" value="NAD(P)-binding Rossmann-like Domain"/>
    <property type="match status" value="1"/>
</dbReference>
<proteinExistence type="inferred from homology"/>
<dbReference type="GO" id="GO:0016491">
    <property type="term" value="F:oxidoreductase activity"/>
    <property type="evidence" value="ECO:0007669"/>
    <property type="project" value="UniProtKB-KW"/>
</dbReference>
<evidence type="ECO:0000313" key="6">
    <source>
        <dbReference type="Proteomes" id="UP000234275"/>
    </source>
</evidence>
<keyword evidence="6" id="KW-1185">Reference proteome</keyword>
<feature type="domain" description="NmrA-like" evidence="4">
    <location>
        <begin position="3"/>
        <end position="256"/>
    </location>
</feature>
<dbReference type="SUPFAM" id="SSF51735">
    <property type="entry name" value="NAD(P)-binding Rossmann-fold domains"/>
    <property type="match status" value="1"/>
</dbReference>
<dbReference type="PANTHER" id="PTHR42748:SF30">
    <property type="entry name" value="NMRA-LIKE DOMAIN-CONTAINING PROTEIN"/>
    <property type="match status" value="1"/>
</dbReference>
<dbReference type="VEuPathDB" id="FungiDB:P170DRAFT_430803"/>
<dbReference type="GO" id="GO:0005634">
    <property type="term" value="C:nucleus"/>
    <property type="evidence" value="ECO:0007669"/>
    <property type="project" value="TreeGrafter"/>
</dbReference>
<dbReference type="OrthoDB" id="419598at2759"/>
<dbReference type="STRING" id="1392250.A0A2I2FT74"/>
<gene>
    <name evidence="5" type="ORF">P170DRAFT_430803</name>
</gene>
<dbReference type="InterPro" id="IPR036291">
    <property type="entry name" value="NAD(P)-bd_dom_sf"/>
</dbReference>
<keyword evidence="3" id="KW-0560">Oxidoreductase</keyword>
<dbReference type="EMBL" id="MSFO01000010">
    <property type="protein sequence ID" value="PLB43777.1"/>
    <property type="molecule type" value="Genomic_DNA"/>
</dbReference>
<comment type="caution">
    <text evidence="5">The sequence shown here is derived from an EMBL/GenBank/DDBJ whole genome shotgun (WGS) entry which is preliminary data.</text>
</comment>
<name>A0A2I2FT74_9EURO</name>
<comment type="similarity">
    <text evidence="1">Belongs to the NmrA-type oxidoreductase family.</text>
</comment>
<evidence type="ECO:0000259" key="4">
    <source>
        <dbReference type="Pfam" id="PF05368"/>
    </source>
</evidence>
<sequence>MSILITGATGKQGGAVARHLLARNDMQVHALVRSASSSAALDLRALGANLIEGSFDDAASLQLACQNKTAVFLNVTPSFRNDGAEVRHATNVLLAARAAATVTTLVYPSVSGIDQHESFPAWTTWADDHPLKAFFRDKAAIEEMVREAGFANWVILRPPVFMTNYLSPTVEGYFPELVSGVFRTALGPGKRTMLISPDDIGQIAAAAIAEPRRFSGRAIDIGAEALTAEEVAGALAEVGGREIRVEYIPDDEARELAKTNMLIDVQRWYWERQAGFDPKQVAEEFGLRFTSFRDFLRANEALLK</sequence>
<dbReference type="AlphaFoldDB" id="A0A2I2FT74"/>
<dbReference type="InterPro" id="IPR051164">
    <property type="entry name" value="NmrA-like_oxidored"/>
</dbReference>
<evidence type="ECO:0000256" key="2">
    <source>
        <dbReference type="ARBA" id="ARBA00022857"/>
    </source>
</evidence>